<dbReference type="AlphaFoldDB" id="A0A8K1C9R8"/>
<evidence type="ECO:0000313" key="6">
    <source>
        <dbReference type="Proteomes" id="UP000794436"/>
    </source>
</evidence>
<reference evidence="5" key="1">
    <citation type="submission" date="2019-03" db="EMBL/GenBank/DDBJ databases">
        <title>Long read genome sequence of the mycoparasitic Pythium oligandrum ATCC 38472 isolated from sugarbeet rhizosphere.</title>
        <authorList>
            <person name="Gaulin E."/>
        </authorList>
    </citation>
    <scope>NUCLEOTIDE SEQUENCE</scope>
    <source>
        <strain evidence="5">ATCC 38472_TT</strain>
    </source>
</reference>
<keyword evidence="3" id="KW-0560">Oxidoreductase</keyword>
<proteinExistence type="inferred from homology"/>
<feature type="domain" description="NADP-dependent oxidoreductase" evidence="4">
    <location>
        <begin position="32"/>
        <end position="316"/>
    </location>
</feature>
<evidence type="ECO:0000256" key="3">
    <source>
        <dbReference type="ARBA" id="ARBA00023002"/>
    </source>
</evidence>
<protein>
    <recommendedName>
        <fullName evidence="4">NADP-dependent oxidoreductase domain-containing protein</fullName>
    </recommendedName>
</protein>
<dbReference type="InterPro" id="IPR023210">
    <property type="entry name" value="NADP_OxRdtase_dom"/>
</dbReference>
<comment type="similarity">
    <text evidence="1">Belongs to the shaker potassium channel beta subunit family.</text>
</comment>
<evidence type="ECO:0000256" key="2">
    <source>
        <dbReference type="ARBA" id="ARBA00022857"/>
    </source>
</evidence>
<evidence type="ECO:0000256" key="1">
    <source>
        <dbReference type="ARBA" id="ARBA00006515"/>
    </source>
</evidence>
<comment type="caution">
    <text evidence="5">The sequence shown here is derived from an EMBL/GenBank/DDBJ whole genome shotgun (WGS) entry which is preliminary data.</text>
</comment>
<dbReference type="PANTHER" id="PTHR43150:SF2">
    <property type="entry name" value="HYPERKINETIC, ISOFORM M"/>
    <property type="match status" value="1"/>
</dbReference>
<dbReference type="PANTHER" id="PTHR43150">
    <property type="entry name" value="HYPERKINETIC, ISOFORM M"/>
    <property type="match status" value="1"/>
</dbReference>
<evidence type="ECO:0000259" key="4">
    <source>
        <dbReference type="Pfam" id="PF00248"/>
    </source>
</evidence>
<dbReference type="InterPro" id="IPR005399">
    <property type="entry name" value="K_chnl_volt-dep_bsu_KCNAB-rel"/>
</dbReference>
<dbReference type="InterPro" id="IPR036812">
    <property type="entry name" value="NAD(P)_OxRdtase_dom_sf"/>
</dbReference>
<dbReference type="Gene3D" id="3.20.20.100">
    <property type="entry name" value="NADP-dependent oxidoreductase domain"/>
    <property type="match status" value="1"/>
</dbReference>
<accession>A0A8K1C9R8</accession>
<dbReference type="Pfam" id="PF00248">
    <property type="entry name" value="Aldo_ket_red"/>
    <property type="match status" value="1"/>
</dbReference>
<dbReference type="SUPFAM" id="SSF51430">
    <property type="entry name" value="NAD(P)-linked oxidoreductase"/>
    <property type="match status" value="1"/>
</dbReference>
<dbReference type="Proteomes" id="UP000794436">
    <property type="component" value="Unassembled WGS sequence"/>
</dbReference>
<gene>
    <name evidence="5" type="ORF">Poli38472_007255</name>
</gene>
<evidence type="ECO:0000313" key="5">
    <source>
        <dbReference type="EMBL" id="TMW59110.1"/>
    </source>
</evidence>
<sequence>MSSPATASDMKYRFLGNTGLLVSQFSYGCFMTKDWALDFDQSLAILERAFKSGVNFFDNAEAYAGGHSEVILGQVIKAGIERGTWTREDLVINAKIFFGDSFFETNGINKQGLSRKHIVEGTKATLKRLGLDYVDLIFCHRPDPCTPIEETVRAMNFVIDQGWAFYWGTSEWSAADITEACEIADRLGLIRPAFDQSEYNLFKRSRVDSDFTDLYKKYNYGLTTFSPLASGLLTGKYKNGLPADSRLGSVWYKFMADVNIQRAAKAAELESIAEELGCTIAQLALAWCASNEHVNTVVFSATSVNQVEENLKAVSIVPKLTPGIKAKIEAIVPFTPEAVPRYGPMELNTRSRYMTR</sequence>
<dbReference type="GO" id="GO:0016491">
    <property type="term" value="F:oxidoreductase activity"/>
    <property type="evidence" value="ECO:0007669"/>
    <property type="project" value="UniProtKB-KW"/>
</dbReference>
<name>A0A8K1C9R8_PYTOL</name>
<dbReference type="PRINTS" id="PR01577">
    <property type="entry name" value="KCNABCHANNEL"/>
</dbReference>
<dbReference type="OrthoDB" id="2310150at2759"/>
<organism evidence="5 6">
    <name type="scientific">Pythium oligandrum</name>
    <name type="common">Mycoparasitic fungus</name>
    <dbReference type="NCBI Taxonomy" id="41045"/>
    <lineage>
        <taxon>Eukaryota</taxon>
        <taxon>Sar</taxon>
        <taxon>Stramenopiles</taxon>
        <taxon>Oomycota</taxon>
        <taxon>Peronosporomycetes</taxon>
        <taxon>Pythiales</taxon>
        <taxon>Pythiaceae</taxon>
        <taxon>Pythium</taxon>
    </lineage>
</organism>
<dbReference type="EMBL" id="SPLM01000110">
    <property type="protein sequence ID" value="TMW59110.1"/>
    <property type="molecule type" value="Genomic_DNA"/>
</dbReference>
<keyword evidence="2" id="KW-0521">NADP</keyword>
<keyword evidence="6" id="KW-1185">Reference proteome</keyword>